<reference evidence="1" key="1">
    <citation type="submission" date="2023-07" db="EMBL/GenBank/DDBJ databases">
        <title>Sorghum-associated microbial communities from plants grown in Nebraska, USA.</title>
        <authorList>
            <person name="Schachtman D."/>
        </authorList>
    </citation>
    <scope>NUCLEOTIDE SEQUENCE</scope>
    <source>
        <strain evidence="1">2697</strain>
    </source>
</reference>
<name>A0ACC6L577_9SPHI</name>
<organism evidence="1 2">
    <name type="scientific">Pedobacter africanus</name>
    <dbReference type="NCBI Taxonomy" id="151894"/>
    <lineage>
        <taxon>Bacteria</taxon>
        <taxon>Pseudomonadati</taxon>
        <taxon>Bacteroidota</taxon>
        <taxon>Sphingobacteriia</taxon>
        <taxon>Sphingobacteriales</taxon>
        <taxon>Sphingobacteriaceae</taxon>
        <taxon>Pedobacter</taxon>
    </lineage>
</organism>
<sequence>MAKHNYSTELTFGHKFQLLRETAGRSEAETAMLLKTPYFSYLRLEADILYPTESTLRKVAKLYDITREELLMYNEA</sequence>
<comment type="caution">
    <text evidence="1">The sequence shown here is derived from an EMBL/GenBank/DDBJ whole genome shotgun (WGS) entry which is preliminary data.</text>
</comment>
<gene>
    <name evidence="1" type="ORF">J2X78_005091</name>
</gene>
<protein>
    <submittedName>
        <fullName evidence="1">Uncharacterized protein</fullName>
    </submittedName>
</protein>
<dbReference type="Proteomes" id="UP001246858">
    <property type="component" value="Unassembled WGS sequence"/>
</dbReference>
<evidence type="ECO:0000313" key="1">
    <source>
        <dbReference type="EMBL" id="MDR6786496.1"/>
    </source>
</evidence>
<keyword evidence="2" id="KW-1185">Reference proteome</keyword>
<evidence type="ECO:0000313" key="2">
    <source>
        <dbReference type="Proteomes" id="UP001246858"/>
    </source>
</evidence>
<accession>A0ACC6L577</accession>
<proteinExistence type="predicted"/>
<dbReference type="EMBL" id="JAVDTF010000007">
    <property type="protein sequence ID" value="MDR6786496.1"/>
    <property type="molecule type" value="Genomic_DNA"/>
</dbReference>